<evidence type="ECO:0008006" key="3">
    <source>
        <dbReference type="Google" id="ProtNLM"/>
    </source>
</evidence>
<keyword evidence="2" id="KW-1185">Reference proteome</keyword>
<evidence type="ECO:0000313" key="1">
    <source>
        <dbReference type="EMBL" id="GAA0926984.1"/>
    </source>
</evidence>
<dbReference type="RefSeq" id="WP_343964775.1">
    <property type="nucleotide sequence ID" value="NZ_BAAAHK010000002.1"/>
</dbReference>
<proteinExistence type="predicted"/>
<dbReference type="InterPro" id="IPR036278">
    <property type="entry name" value="Sialidase_sf"/>
</dbReference>
<organism evidence="1 2">
    <name type="scientific">Kribbella koreensis</name>
    <dbReference type="NCBI Taxonomy" id="57909"/>
    <lineage>
        <taxon>Bacteria</taxon>
        <taxon>Bacillati</taxon>
        <taxon>Actinomycetota</taxon>
        <taxon>Actinomycetes</taxon>
        <taxon>Propionibacteriales</taxon>
        <taxon>Kribbellaceae</taxon>
        <taxon>Kribbella</taxon>
    </lineage>
</organism>
<accession>A0ABP3ZVC6</accession>
<dbReference type="EMBL" id="BAAAHK010000002">
    <property type="protein sequence ID" value="GAA0926984.1"/>
    <property type="molecule type" value="Genomic_DNA"/>
</dbReference>
<gene>
    <name evidence="1" type="ORF">GCM10009554_07520</name>
</gene>
<protein>
    <recommendedName>
        <fullName evidence="3">DUF1579 domain-containing protein</fullName>
    </recommendedName>
</protein>
<comment type="caution">
    <text evidence="1">The sequence shown here is derived from an EMBL/GenBank/DDBJ whole genome shotgun (WGS) entry which is preliminary data.</text>
</comment>
<name>A0ABP3ZVC6_9ACTN</name>
<dbReference type="SUPFAM" id="SSF50939">
    <property type="entry name" value="Sialidases"/>
    <property type="match status" value="1"/>
</dbReference>
<sequence length="624" mass="71114">MSTNDFDFLNGHFDVAHRVLTPAGDWTEFAGTHSGRTHHGGAVSVDEARFPAKAAYGMSLRLYDPAEQIWTVYWVSSTTGKLQPPVRGGWSDGVCTLYGEDDLGDRMIPVRLRWSDVTETTAHWEQAYSEDGGETWQTNWTMDLTRRSTEPPPLDTPKLTGDFDFFAGSWKVQHRQLLAPLTGSDEWREYAGTAETYTLFNGAVCIDETFFPTEDFDGMTVRLYDVEAGAWAIYWINSKRGVLEPPVYGGFGPDGVGILEGPDTHDGRPVDVRFRWTKGDVPVWEQFFSEDGGATWESNWSMTFTRMFPKVTSDFDFLNGYFDVRHRTLNKVFVGSDDWQSYEGTCSARTHFDGAISIDEMQFPGKASYGMSVRLFDPVAEEWTIYWINSTTMELYPPVRGRWADDGKSCWLTGEEELDGKPILVSYAWSDITETTAHWEQSFSEDGGTTWEVNWTMDFTRRPTEPPRLGIPKPTSDFDFLVGEWDMHNERRRPPLGEPSEWYELASKMKVYSYFDGAISFDEGWYPTEGFRGATLRLYNPEAGTWSIHWINSLRGTLETPVIGSFGTDGRGTFEGPDEWNGQPIDVRFIWTPGTTQAAWEQLFSTDHGKTWVSNWKMRHTRTA</sequence>
<reference evidence="2" key="1">
    <citation type="journal article" date="2019" name="Int. J. Syst. Evol. Microbiol.">
        <title>The Global Catalogue of Microorganisms (GCM) 10K type strain sequencing project: providing services to taxonomists for standard genome sequencing and annotation.</title>
        <authorList>
            <consortium name="The Broad Institute Genomics Platform"/>
            <consortium name="The Broad Institute Genome Sequencing Center for Infectious Disease"/>
            <person name="Wu L."/>
            <person name="Ma J."/>
        </authorList>
    </citation>
    <scope>NUCLEOTIDE SEQUENCE [LARGE SCALE GENOMIC DNA]</scope>
    <source>
        <strain evidence="2">JCM 10977</strain>
    </source>
</reference>
<dbReference type="Proteomes" id="UP001500542">
    <property type="component" value="Unassembled WGS sequence"/>
</dbReference>
<evidence type="ECO:0000313" key="2">
    <source>
        <dbReference type="Proteomes" id="UP001500542"/>
    </source>
</evidence>